<dbReference type="Proteomes" id="UP000258927">
    <property type="component" value="Chromosome"/>
</dbReference>
<dbReference type="RefSeq" id="WP_117396315.1">
    <property type="nucleotide sequence ID" value="NZ_CP021330.1"/>
</dbReference>
<keyword evidence="1" id="KW-1133">Transmembrane helix</keyword>
<evidence type="ECO:0008006" key="4">
    <source>
        <dbReference type="Google" id="ProtNLM"/>
    </source>
</evidence>
<gene>
    <name evidence="2" type="ORF">MXMO3_02906</name>
</gene>
<keyword evidence="1" id="KW-0812">Transmembrane</keyword>
<evidence type="ECO:0000313" key="2">
    <source>
        <dbReference type="EMBL" id="AVX05414.1"/>
    </source>
</evidence>
<dbReference type="KEGG" id="mmyr:MXMO3_02906"/>
<feature type="transmembrane region" description="Helical" evidence="1">
    <location>
        <begin position="12"/>
        <end position="35"/>
    </location>
</feature>
<evidence type="ECO:0000313" key="3">
    <source>
        <dbReference type="Proteomes" id="UP000258927"/>
    </source>
</evidence>
<name>A0A2R4MHL8_9HYPH</name>
<reference evidence="2 3" key="1">
    <citation type="submission" date="2017-05" db="EMBL/GenBank/DDBJ databases">
        <title>Genome Analysis of Maritalea myrionectae HL2708#5.</title>
        <authorList>
            <consortium name="Cotde Inc.-PKNU"/>
            <person name="Jang D."/>
            <person name="Oh H.-M."/>
        </authorList>
    </citation>
    <scope>NUCLEOTIDE SEQUENCE [LARGE SCALE GENOMIC DNA]</scope>
    <source>
        <strain evidence="2 3">HL2708#5</strain>
    </source>
</reference>
<keyword evidence="3" id="KW-1185">Reference proteome</keyword>
<dbReference type="EMBL" id="CP021330">
    <property type="protein sequence ID" value="AVX05414.1"/>
    <property type="molecule type" value="Genomic_DNA"/>
</dbReference>
<evidence type="ECO:0000256" key="1">
    <source>
        <dbReference type="SAM" id="Phobius"/>
    </source>
</evidence>
<proteinExistence type="predicted"/>
<accession>A0A2R4MHL8</accession>
<dbReference type="STRING" id="1122213.GCA_000423365_00548"/>
<feature type="transmembrane region" description="Helical" evidence="1">
    <location>
        <begin position="146"/>
        <end position="166"/>
    </location>
</feature>
<sequence>MSPRAISSLAKALSIFLSIASILIPVMFFAFVVFANSLELSLLGNATINLQADDFTPTMRAILGLFALGYLTPLLVGFAGLRQTFDEAAAGRWLSAMSVAGFQRFAWANLALLVYEIFGGAFLVTYVRLQQVPKQISFMFGLTTEFFTALFIALAILVVAHIFAAGRNAYEENQTFV</sequence>
<feature type="transmembrane region" description="Helical" evidence="1">
    <location>
        <begin position="102"/>
        <end position="126"/>
    </location>
</feature>
<dbReference type="AlphaFoldDB" id="A0A2R4MHL8"/>
<protein>
    <recommendedName>
        <fullName evidence="4">DUF2975 domain-containing protein</fullName>
    </recommendedName>
</protein>
<feature type="transmembrane region" description="Helical" evidence="1">
    <location>
        <begin position="61"/>
        <end position="81"/>
    </location>
</feature>
<keyword evidence="1" id="KW-0472">Membrane</keyword>
<organism evidence="2 3">
    <name type="scientific">Maritalea myrionectae</name>
    <dbReference type="NCBI Taxonomy" id="454601"/>
    <lineage>
        <taxon>Bacteria</taxon>
        <taxon>Pseudomonadati</taxon>
        <taxon>Pseudomonadota</taxon>
        <taxon>Alphaproteobacteria</taxon>
        <taxon>Hyphomicrobiales</taxon>
        <taxon>Devosiaceae</taxon>
        <taxon>Maritalea</taxon>
    </lineage>
</organism>